<dbReference type="GeneID" id="66776501"/>
<sequence length="104" mass="11869">MNNPSSTKLISTYASMKFIQAQIIPGILTLYNDKITFKANGILENHEIKSLFSFEEIQNVKFGLSLTPFRLTIVESDGEPWIFDQVPRKDGKKFAELYNVLTSH</sequence>
<evidence type="ECO:0000313" key="1">
    <source>
        <dbReference type="EMBL" id="SUM54760.1"/>
    </source>
</evidence>
<dbReference type="RefSeq" id="WP_229719001.1">
    <property type="nucleotide sequence ID" value="NZ_BMCF01000002.1"/>
</dbReference>
<dbReference type="AlphaFoldDB" id="A0A380GM88"/>
<evidence type="ECO:0000313" key="2">
    <source>
        <dbReference type="Proteomes" id="UP000254412"/>
    </source>
</evidence>
<protein>
    <recommendedName>
        <fullName evidence="3">YokE-like PH domain-containing protein</fullName>
    </recommendedName>
</protein>
<organism evidence="1 2">
    <name type="scientific">Staphylococcus nepalensis</name>
    <dbReference type="NCBI Taxonomy" id="214473"/>
    <lineage>
        <taxon>Bacteria</taxon>
        <taxon>Bacillati</taxon>
        <taxon>Bacillota</taxon>
        <taxon>Bacilli</taxon>
        <taxon>Bacillales</taxon>
        <taxon>Staphylococcaceae</taxon>
        <taxon>Staphylococcus</taxon>
    </lineage>
</organism>
<proteinExistence type="predicted"/>
<accession>A0A380GM88</accession>
<evidence type="ECO:0008006" key="3">
    <source>
        <dbReference type="Google" id="ProtNLM"/>
    </source>
</evidence>
<reference evidence="1 2" key="1">
    <citation type="submission" date="2018-06" db="EMBL/GenBank/DDBJ databases">
        <authorList>
            <consortium name="Pathogen Informatics"/>
            <person name="Doyle S."/>
        </authorList>
    </citation>
    <scope>NUCLEOTIDE SEQUENCE [LARGE SCALE GENOMIC DNA]</scope>
    <source>
        <strain evidence="1 2">NCTC13834</strain>
    </source>
</reference>
<dbReference type="Proteomes" id="UP000254412">
    <property type="component" value="Unassembled WGS sequence"/>
</dbReference>
<dbReference type="EMBL" id="UHDS01000001">
    <property type="protein sequence ID" value="SUM54760.1"/>
    <property type="molecule type" value="Genomic_DNA"/>
</dbReference>
<gene>
    <name evidence="1" type="ORF">NCTC13834_01095</name>
</gene>
<name>A0A380GM88_9STAP</name>